<organism evidence="1">
    <name type="scientific">Pararge aegeria</name>
    <name type="common">speckled wood butterfly</name>
    <dbReference type="NCBI Taxonomy" id="116150"/>
    <lineage>
        <taxon>Eukaryota</taxon>
        <taxon>Metazoa</taxon>
        <taxon>Ecdysozoa</taxon>
        <taxon>Arthropoda</taxon>
        <taxon>Hexapoda</taxon>
        <taxon>Insecta</taxon>
        <taxon>Pterygota</taxon>
        <taxon>Neoptera</taxon>
        <taxon>Endopterygota</taxon>
        <taxon>Lepidoptera</taxon>
        <taxon>Glossata</taxon>
        <taxon>Ditrysia</taxon>
        <taxon>Papilionoidea</taxon>
        <taxon>Nymphalidae</taxon>
        <taxon>Satyrinae</taxon>
        <taxon>Satyrini</taxon>
        <taxon>Parargina</taxon>
        <taxon>Pararge</taxon>
    </lineage>
</organism>
<protein>
    <submittedName>
        <fullName evidence="1">Uncharacterized protein</fullName>
    </submittedName>
</protein>
<feature type="non-terminal residue" evidence="1">
    <location>
        <position position="68"/>
    </location>
</feature>
<reference evidence="1" key="2">
    <citation type="submission" date="2013-05" db="EMBL/GenBank/DDBJ databases">
        <authorList>
            <person name="Carter J.-M."/>
            <person name="Baker S.C."/>
            <person name="Pink R."/>
            <person name="Carter D.R.F."/>
            <person name="Collins A."/>
            <person name="Tomlin J."/>
            <person name="Gibbs M."/>
            <person name="Breuker C.J."/>
        </authorList>
    </citation>
    <scope>NUCLEOTIDE SEQUENCE</scope>
    <source>
        <tissue evidence="1">Ovary</tissue>
    </source>
</reference>
<sequence length="68" mass="8118">MRSYGNNRSLNQFYKTQVQHSKSIRLINAIVQFHLLRFDLYVRIMIKLMHQTEHSISSGSGDWEFKFA</sequence>
<dbReference type="EMBL" id="GAIX01008376">
    <property type="protein sequence ID" value="JAA84184.1"/>
    <property type="molecule type" value="Transcribed_RNA"/>
</dbReference>
<evidence type="ECO:0000313" key="1">
    <source>
        <dbReference type="EMBL" id="JAA84184.1"/>
    </source>
</evidence>
<reference evidence="1" key="1">
    <citation type="journal article" date="2013" name="BMC Genomics">
        <title>Unscrambling butterfly oogenesis.</title>
        <authorList>
            <person name="Carter J.M."/>
            <person name="Baker S.C."/>
            <person name="Pink R."/>
            <person name="Carter D.R."/>
            <person name="Collins A."/>
            <person name="Tomlin J."/>
            <person name="Gibbs M."/>
            <person name="Breuker C.J."/>
        </authorList>
    </citation>
    <scope>NUCLEOTIDE SEQUENCE</scope>
    <source>
        <tissue evidence="1">Ovary</tissue>
    </source>
</reference>
<accession>S4P2R1</accession>
<dbReference type="AlphaFoldDB" id="S4P2R1"/>
<proteinExistence type="predicted"/>
<name>S4P2R1_9NEOP</name>